<evidence type="ECO:0000256" key="4">
    <source>
        <dbReference type="ARBA" id="ARBA00023004"/>
    </source>
</evidence>
<evidence type="ECO:0000313" key="7">
    <source>
        <dbReference type="Proteomes" id="UP001500791"/>
    </source>
</evidence>
<comment type="similarity">
    <text evidence="1 5">Belongs to the carotenoid oxygenase family.</text>
</comment>
<evidence type="ECO:0000256" key="5">
    <source>
        <dbReference type="RuleBase" id="RU364048"/>
    </source>
</evidence>
<accession>A0ABP3HVX4</accession>
<dbReference type="RefSeq" id="WP_167175929.1">
    <property type="nucleotide sequence ID" value="NZ_BAAAEJ010000003.1"/>
</dbReference>
<protein>
    <recommendedName>
        <fullName evidence="5">Dioxygenase</fullName>
        <ecNumber evidence="5">1.13.11.-</ecNumber>
    </recommendedName>
</protein>
<dbReference type="Proteomes" id="UP001500791">
    <property type="component" value="Unassembled WGS sequence"/>
</dbReference>
<sequence>MQISRRSFLGTSAAMAAASVLTPDVVRAAAALEHASNWALATADVAADIAPRRLELVHGRVPQGLKGTLYRNGPAQFRRPGRSSDHWFDGDGMVRRWHVEDGQVELTARFADTPKRRQEEEAGAMLMPGFGTLPDPRARIGSADDASPANTSVHKVGDKIWALWEAGSPLEMDAVTLETKGFVTLRPDLKAMPFLAHPRIEPDGTIWNLGVARGKAIVWHLAADGQLRDTGMIDMPMASYVHDFTATARHLVILLQPWVQTRNTLPLSQAFEWLPDQGTKVLVIDKDDLSKQRIFELPAFGFFHVGDAWEETDGTIRFDVAAHKDMMFAAQGAQEVLHGVPLHHEPAEMALVVLGSDGRGRLERTGVVGEFPRSDPRRAGLSRRFSIHTTGERAGRPLATAIGVTDWSSGRTRRFDFGENHVVDEMVYVPKQGGTDEADGWLIGPTVNLQKGVSELHLLDMAHVEDGPVCTWRADVALPAAFHGNWV</sequence>
<name>A0ABP3HVX4_9CAUL</name>
<dbReference type="InterPro" id="IPR004294">
    <property type="entry name" value="Carotenoid_Oase"/>
</dbReference>
<dbReference type="EMBL" id="BAAAEJ010000003">
    <property type="protein sequence ID" value="GAA0380271.1"/>
    <property type="molecule type" value="Genomic_DNA"/>
</dbReference>
<evidence type="ECO:0000256" key="1">
    <source>
        <dbReference type="ARBA" id="ARBA00006787"/>
    </source>
</evidence>
<keyword evidence="4 5" id="KW-0408">Iron</keyword>
<dbReference type="EC" id="1.13.11.-" evidence="5"/>
<dbReference type="Pfam" id="PF03055">
    <property type="entry name" value="RPE65"/>
    <property type="match status" value="1"/>
</dbReference>
<evidence type="ECO:0000313" key="6">
    <source>
        <dbReference type="EMBL" id="GAA0380271.1"/>
    </source>
</evidence>
<evidence type="ECO:0000256" key="2">
    <source>
        <dbReference type="ARBA" id="ARBA00022723"/>
    </source>
</evidence>
<keyword evidence="2 5" id="KW-0479">Metal-binding</keyword>
<reference evidence="7" key="1">
    <citation type="journal article" date="2019" name="Int. J. Syst. Evol. Microbiol.">
        <title>The Global Catalogue of Microorganisms (GCM) 10K type strain sequencing project: providing services to taxonomists for standard genome sequencing and annotation.</title>
        <authorList>
            <consortium name="The Broad Institute Genomics Platform"/>
            <consortium name="The Broad Institute Genome Sequencing Center for Infectious Disease"/>
            <person name="Wu L."/>
            <person name="Ma J."/>
        </authorList>
    </citation>
    <scope>NUCLEOTIDE SEQUENCE [LARGE SCALE GENOMIC DNA]</scope>
    <source>
        <strain evidence="7">JCM 13476</strain>
    </source>
</reference>
<dbReference type="PANTHER" id="PTHR10543:SF89">
    <property type="entry name" value="CAROTENOID 9,10(9',10')-CLEAVAGE DIOXYGENASE 1"/>
    <property type="match status" value="1"/>
</dbReference>
<keyword evidence="3 5" id="KW-0560">Oxidoreductase</keyword>
<evidence type="ECO:0000256" key="3">
    <source>
        <dbReference type="ARBA" id="ARBA00023002"/>
    </source>
</evidence>
<organism evidence="6 7">
    <name type="scientific">Brevundimonas terrae</name>
    <dbReference type="NCBI Taxonomy" id="363631"/>
    <lineage>
        <taxon>Bacteria</taxon>
        <taxon>Pseudomonadati</taxon>
        <taxon>Pseudomonadota</taxon>
        <taxon>Alphaproteobacteria</taxon>
        <taxon>Caulobacterales</taxon>
        <taxon>Caulobacteraceae</taxon>
        <taxon>Brevundimonas</taxon>
    </lineage>
</organism>
<keyword evidence="5" id="KW-0223">Dioxygenase</keyword>
<proteinExistence type="inferred from homology"/>
<comment type="cofactor">
    <cofactor evidence="5">
        <name>Fe(2+)</name>
        <dbReference type="ChEBI" id="CHEBI:29033"/>
    </cofactor>
    <text evidence="5">Binds 1 Fe(2+) ion per subunit.</text>
</comment>
<dbReference type="PANTHER" id="PTHR10543">
    <property type="entry name" value="BETA-CAROTENE DIOXYGENASE"/>
    <property type="match status" value="1"/>
</dbReference>
<comment type="caution">
    <text evidence="6">The sequence shown here is derived from an EMBL/GenBank/DDBJ whole genome shotgun (WGS) entry which is preliminary data.</text>
</comment>
<dbReference type="PROSITE" id="PS51318">
    <property type="entry name" value="TAT"/>
    <property type="match status" value="1"/>
</dbReference>
<gene>
    <name evidence="6" type="ORF">GCM10009093_04080</name>
</gene>
<keyword evidence="7" id="KW-1185">Reference proteome</keyword>
<dbReference type="InterPro" id="IPR006311">
    <property type="entry name" value="TAT_signal"/>
</dbReference>